<evidence type="ECO:0000313" key="3">
    <source>
        <dbReference type="Proteomes" id="UP000543642"/>
    </source>
</evidence>
<dbReference type="Proteomes" id="UP000543642">
    <property type="component" value="Unassembled WGS sequence"/>
</dbReference>
<feature type="transmembrane region" description="Helical" evidence="1">
    <location>
        <begin position="38"/>
        <end position="61"/>
    </location>
</feature>
<gene>
    <name evidence="2" type="ORF">HNP82_000142</name>
</gene>
<evidence type="ECO:0000313" key="2">
    <source>
        <dbReference type="EMBL" id="MBB5263048.1"/>
    </source>
</evidence>
<protein>
    <submittedName>
        <fullName evidence="2">Uncharacterized protein</fullName>
    </submittedName>
</protein>
<comment type="caution">
    <text evidence="2">The sequence shown here is derived from an EMBL/GenBank/DDBJ whole genome shotgun (WGS) entry which is preliminary data.</text>
</comment>
<dbReference type="AlphaFoldDB" id="A0A7W8M3G6"/>
<reference evidence="2 3" key="1">
    <citation type="submission" date="2020-08" db="EMBL/GenBank/DDBJ databases">
        <title>Genomic Encyclopedia of Type Strains, Phase IV (KMG-IV): sequencing the most valuable type-strain genomes for metagenomic binning, comparative biology and taxonomic classification.</title>
        <authorList>
            <person name="Goeker M."/>
        </authorList>
    </citation>
    <scope>NUCLEOTIDE SEQUENCE [LARGE SCALE GENOMIC DNA]</scope>
    <source>
        <strain evidence="2 3">DSM 106146</strain>
    </source>
</reference>
<sequence length="171" mass="19259">MSGPEKKKTATKIYHYIFWALILVPVAVAAIFPVTGPYVLLDEGCVALVFLAAALYLAIFLCQSFDKRKKKRALIIGIVCVLIFSLLGFWFGRNVVLDGVQGTQIVTVTDIEVGKRLGNKGRRADYFLSGTANGQNQIQVKISRKDYDRLGKIDRIAMEYYPHTRRVVRFL</sequence>
<organism evidence="2 3">
    <name type="scientific">Catenibacillus scindens</name>
    <dbReference type="NCBI Taxonomy" id="673271"/>
    <lineage>
        <taxon>Bacteria</taxon>
        <taxon>Bacillati</taxon>
        <taxon>Bacillota</taxon>
        <taxon>Clostridia</taxon>
        <taxon>Lachnospirales</taxon>
        <taxon>Lachnospiraceae</taxon>
        <taxon>Catenibacillus</taxon>
    </lineage>
</organism>
<keyword evidence="1" id="KW-1133">Transmembrane helix</keyword>
<feature type="transmembrane region" description="Helical" evidence="1">
    <location>
        <begin position="12"/>
        <end position="32"/>
    </location>
</feature>
<keyword evidence="1" id="KW-0472">Membrane</keyword>
<keyword evidence="3" id="KW-1185">Reference proteome</keyword>
<dbReference type="EMBL" id="JACHFW010000001">
    <property type="protein sequence ID" value="MBB5263048.1"/>
    <property type="molecule type" value="Genomic_DNA"/>
</dbReference>
<dbReference type="RefSeq" id="WP_183770352.1">
    <property type="nucleotide sequence ID" value="NZ_JACHFW010000001.1"/>
</dbReference>
<evidence type="ECO:0000256" key="1">
    <source>
        <dbReference type="SAM" id="Phobius"/>
    </source>
</evidence>
<name>A0A7W8M3G6_9FIRM</name>
<keyword evidence="1" id="KW-0812">Transmembrane</keyword>
<proteinExistence type="predicted"/>
<accession>A0A7W8M3G6</accession>
<feature type="transmembrane region" description="Helical" evidence="1">
    <location>
        <begin position="73"/>
        <end position="91"/>
    </location>
</feature>